<comment type="caution">
    <text evidence="5">The sequence shown here is derived from an EMBL/GenBank/DDBJ whole genome shotgun (WGS) entry which is preliminary data.</text>
</comment>
<evidence type="ECO:0000256" key="3">
    <source>
        <dbReference type="ARBA" id="ARBA00022833"/>
    </source>
</evidence>
<keyword evidence="1" id="KW-0479">Metal-binding</keyword>
<dbReference type="InterPro" id="IPR007588">
    <property type="entry name" value="Znf_FLYWCH"/>
</dbReference>
<dbReference type="Pfam" id="PF04500">
    <property type="entry name" value="FLYWCH"/>
    <property type="match status" value="1"/>
</dbReference>
<organism evidence="5 6">
    <name type="scientific">Eumeta variegata</name>
    <name type="common">Bagworm moth</name>
    <name type="synonym">Eumeta japonica</name>
    <dbReference type="NCBI Taxonomy" id="151549"/>
    <lineage>
        <taxon>Eukaryota</taxon>
        <taxon>Metazoa</taxon>
        <taxon>Ecdysozoa</taxon>
        <taxon>Arthropoda</taxon>
        <taxon>Hexapoda</taxon>
        <taxon>Insecta</taxon>
        <taxon>Pterygota</taxon>
        <taxon>Neoptera</taxon>
        <taxon>Endopterygota</taxon>
        <taxon>Lepidoptera</taxon>
        <taxon>Glossata</taxon>
        <taxon>Ditrysia</taxon>
        <taxon>Tineoidea</taxon>
        <taxon>Psychidae</taxon>
        <taxon>Oiketicinae</taxon>
        <taxon>Eumeta</taxon>
    </lineage>
</organism>
<dbReference type="Gene3D" id="2.20.25.240">
    <property type="match status" value="1"/>
</dbReference>
<name>A0A4C1WLF1_EUMVA</name>
<dbReference type="OrthoDB" id="7438973at2759"/>
<evidence type="ECO:0000313" key="6">
    <source>
        <dbReference type="Proteomes" id="UP000299102"/>
    </source>
</evidence>
<evidence type="ECO:0000256" key="1">
    <source>
        <dbReference type="ARBA" id="ARBA00022723"/>
    </source>
</evidence>
<sequence>MRAMDGPFFDKLSRVSTKIRLGLVAVNPSLSPARGRFLRRSFGPIRILSTVAVSCLQLRELKSRRGRTMVMYQGYTYNFQCETKYGRNWVCSSRRHRNCKAAISTTDCLEFIKEWNEHNHHPPAFHVTSDGNYVRI</sequence>
<evidence type="ECO:0000259" key="4">
    <source>
        <dbReference type="Pfam" id="PF04500"/>
    </source>
</evidence>
<reference evidence="5 6" key="1">
    <citation type="journal article" date="2019" name="Commun. Biol.">
        <title>The bagworm genome reveals a unique fibroin gene that provides high tensile strength.</title>
        <authorList>
            <person name="Kono N."/>
            <person name="Nakamura H."/>
            <person name="Ohtoshi R."/>
            <person name="Tomita M."/>
            <person name="Numata K."/>
            <person name="Arakawa K."/>
        </authorList>
    </citation>
    <scope>NUCLEOTIDE SEQUENCE [LARGE SCALE GENOMIC DNA]</scope>
</reference>
<dbReference type="Proteomes" id="UP000299102">
    <property type="component" value="Unassembled WGS sequence"/>
</dbReference>
<dbReference type="GO" id="GO:0008270">
    <property type="term" value="F:zinc ion binding"/>
    <property type="evidence" value="ECO:0007669"/>
    <property type="project" value="UniProtKB-KW"/>
</dbReference>
<accession>A0A4C1WLF1</accession>
<proteinExistence type="predicted"/>
<keyword evidence="2" id="KW-0863">Zinc-finger</keyword>
<feature type="domain" description="FLYWCH-type" evidence="4">
    <location>
        <begin position="61"/>
        <end position="120"/>
    </location>
</feature>
<gene>
    <name evidence="5" type="ORF">EVAR_9198_1</name>
</gene>
<protein>
    <recommendedName>
        <fullName evidence="4">FLYWCH-type domain-containing protein</fullName>
    </recommendedName>
</protein>
<evidence type="ECO:0000313" key="5">
    <source>
        <dbReference type="EMBL" id="GBP52286.1"/>
    </source>
</evidence>
<dbReference type="AlphaFoldDB" id="A0A4C1WLF1"/>
<evidence type="ECO:0000256" key="2">
    <source>
        <dbReference type="ARBA" id="ARBA00022771"/>
    </source>
</evidence>
<dbReference type="EMBL" id="BGZK01000599">
    <property type="protein sequence ID" value="GBP52286.1"/>
    <property type="molecule type" value="Genomic_DNA"/>
</dbReference>
<keyword evidence="3" id="KW-0862">Zinc</keyword>
<keyword evidence="6" id="KW-1185">Reference proteome</keyword>